<dbReference type="Gene3D" id="1.25.40.10">
    <property type="entry name" value="Tetratricopeptide repeat domain"/>
    <property type="match status" value="1"/>
</dbReference>
<dbReference type="Proteomes" id="UP000245124">
    <property type="component" value="Unassembled WGS sequence"/>
</dbReference>
<dbReference type="PROSITE" id="PS50005">
    <property type="entry name" value="TPR"/>
    <property type="match status" value="1"/>
</dbReference>
<dbReference type="AlphaFoldDB" id="A0A2R5FNA1"/>
<keyword evidence="1" id="KW-0802">TPR repeat</keyword>
<dbReference type="PANTHER" id="PTHR36761">
    <property type="entry name" value="ORF03 PROTEIN"/>
    <property type="match status" value="1"/>
</dbReference>
<accession>A0A2R5FNA1</accession>
<evidence type="ECO:0000313" key="3">
    <source>
        <dbReference type="EMBL" id="GBG17271.1"/>
    </source>
</evidence>
<evidence type="ECO:0000256" key="2">
    <source>
        <dbReference type="SAM" id="Phobius"/>
    </source>
</evidence>
<name>A0A2R5FNA1_NOSCO</name>
<protein>
    <submittedName>
        <fullName evidence="3">TPR repeat-containing protein</fullName>
    </submittedName>
</protein>
<dbReference type="InterPro" id="IPR019734">
    <property type="entry name" value="TPR_rpt"/>
</dbReference>
<sequence length="180" mass="20122">MSVESLEIAKTRYQAGKAAFENGQYREAIENLEKASALLARNSRLGGEVEIYLVTAYEAAGRTDDAIALCEKLKRHAHFEIGKQARRMLYILKAPKLKRPSEWMTEIPDLGALADNELKISIPAKSTKSSVQQKPKPTEPEFVDLSQVNTRDNRFIWVALIAIALTISYLVWLNFSGTPG</sequence>
<keyword evidence="2" id="KW-0812">Transmembrane</keyword>
<feature type="repeat" description="TPR" evidence="1">
    <location>
        <begin position="9"/>
        <end position="42"/>
    </location>
</feature>
<reference evidence="3 4" key="1">
    <citation type="submission" date="2017-06" db="EMBL/GenBank/DDBJ databases">
        <title>Genome sequencing of cyanobaciteial culture collection at National Institute for Environmental Studies (NIES).</title>
        <authorList>
            <person name="Hirose Y."/>
            <person name="Shimura Y."/>
            <person name="Fujisawa T."/>
            <person name="Nakamura Y."/>
            <person name="Kawachi M."/>
        </authorList>
    </citation>
    <scope>NUCLEOTIDE SEQUENCE [LARGE SCALE GENOMIC DNA]</scope>
    <source>
        <strain evidence="3 4">NIES-4072</strain>
    </source>
</reference>
<dbReference type="SUPFAM" id="SSF48452">
    <property type="entry name" value="TPR-like"/>
    <property type="match status" value="1"/>
</dbReference>
<dbReference type="InterPro" id="IPR011990">
    <property type="entry name" value="TPR-like_helical_dom_sf"/>
</dbReference>
<keyword evidence="2" id="KW-1133">Transmembrane helix</keyword>
<evidence type="ECO:0000256" key="1">
    <source>
        <dbReference type="PROSITE-ProRule" id="PRU00339"/>
    </source>
</evidence>
<dbReference type="PANTHER" id="PTHR36761:SF2">
    <property type="entry name" value="ORF03 PROTEIN"/>
    <property type="match status" value="1"/>
</dbReference>
<dbReference type="RefSeq" id="WP_109007499.1">
    <property type="nucleotide sequence ID" value="NZ_BDUD01000001.1"/>
</dbReference>
<dbReference type="OrthoDB" id="510804at2"/>
<proteinExistence type="predicted"/>
<dbReference type="Pfam" id="PF14559">
    <property type="entry name" value="TPR_19"/>
    <property type="match status" value="1"/>
</dbReference>
<keyword evidence="4" id="KW-1185">Reference proteome</keyword>
<feature type="transmembrane region" description="Helical" evidence="2">
    <location>
        <begin position="155"/>
        <end position="175"/>
    </location>
</feature>
<organism evidence="3 4">
    <name type="scientific">Nostoc commune NIES-4072</name>
    <dbReference type="NCBI Taxonomy" id="2005467"/>
    <lineage>
        <taxon>Bacteria</taxon>
        <taxon>Bacillati</taxon>
        <taxon>Cyanobacteriota</taxon>
        <taxon>Cyanophyceae</taxon>
        <taxon>Nostocales</taxon>
        <taxon>Nostocaceae</taxon>
        <taxon>Nostoc</taxon>
    </lineage>
</organism>
<gene>
    <name evidence="3" type="ORF">NIES4072_09200</name>
</gene>
<dbReference type="EMBL" id="BDUD01000001">
    <property type="protein sequence ID" value="GBG17271.1"/>
    <property type="molecule type" value="Genomic_DNA"/>
</dbReference>
<evidence type="ECO:0000313" key="4">
    <source>
        <dbReference type="Proteomes" id="UP000245124"/>
    </source>
</evidence>
<keyword evidence="2" id="KW-0472">Membrane</keyword>
<comment type="caution">
    <text evidence="3">The sequence shown here is derived from an EMBL/GenBank/DDBJ whole genome shotgun (WGS) entry which is preliminary data.</text>
</comment>